<evidence type="ECO:0000313" key="1">
    <source>
        <dbReference type="EMBL" id="CAH2265131.1"/>
    </source>
</evidence>
<dbReference type="Proteomes" id="UP000838756">
    <property type="component" value="Unassembled WGS sequence"/>
</dbReference>
<accession>A0A8S4SDV5</accession>
<dbReference type="EMBL" id="CAKXAJ010026273">
    <property type="protein sequence ID" value="CAH2265131.1"/>
    <property type="molecule type" value="Genomic_DNA"/>
</dbReference>
<sequence length="134" mass="15396">MFSVTKPAFELLVARLFLFGFNEGGLNDSIILVFLVKNIASTSNCNIRQTADNGEWHSLLKIIYCIPPSVPEDQSLRTVHVARDDLRIRDVRAITQRAMQRAYVRSVLRDQNRNEEIRRRTKVTGIAQRVAKQK</sequence>
<organism evidence="1 2">
    <name type="scientific">Pararge aegeria aegeria</name>
    <dbReference type="NCBI Taxonomy" id="348720"/>
    <lineage>
        <taxon>Eukaryota</taxon>
        <taxon>Metazoa</taxon>
        <taxon>Ecdysozoa</taxon>
        <taxon>Arthropoda</taxon>
        <taxon>Hexapoda</taxon>
        <taxon>Insecta</taxon>
        <taxon>Pterygota</taxon>
        <taxon>Neoptera</taxon>
        <taxon>Endopterygota</taxon>
        <taxon>Lepidoptera</taxon>
        <taxon>Glossata</taxon>
        <taxon>Ditrysia</taxon>
        <taxon>Papilionoidea</taxon>
        <taxon>Nymphalidae</taxon>
        <taxon>Satyrinae</taxon>
        <taxon>Satyrini</taxon>
        <taxon>Parargina</taxon>
        <taxon>Pararge</taxon>
    </lineage>
</organism>
<protein>
    <submittedName>
        <fullName evidence="1">Jg9283 protein</fullName>
    </submittedName>
</protein>
<reference evidence="1" key="1">
    <citation type="submission" date="2022-03" db="EMBL/GenBank/DDBJ databases">
        <authorList>
            <person name="Lindestad O."/>
        </authorList>
    </citation>
    <scope>NUCLEOTIDE SEQUENCE</scope>
</reference>
<name>A0A8S4SDV5_9NEOP</name>
<keyword evidence="2" id="KW-1185">Reference proteome</keyword>
<evidence type="ECO:0000313" key="2">
    <source>
        <dbReference type="Proteomes" id="UP000838756"/>
    </source>
</evidence>
<gene>
    <name evidence="1" type="primary">jg9283</name>
    <name evidence="1" type="ORF">PAEG_LOCUS24790</name>
</gene>
<comment type="caution">
    <text evidence="1">The sequence shown here is derived from an EMBL/GenBank/DDBJ whole genome shotgun (WGS) entry which is preliminary data.</text>
</comment>
<proteinExistence type="predicted"/>
<dbReference type="AlphaFoldDB" id="A0A8S4SDV5"/>